<sequence>MFVRSQTPKARESRRKMKSRTGLGPFLLYSVDRKEAALALNLLFRSISSRLWRVTRIPDEVECCIYEPRLAVLQLSFHYLREKQKMASFICSMPSEDLSLKKVRSEELYMDLKKWLVFPRIGRHRFGSQISALSKNLGLLARGSHGLADDYDGLHCLDCVSFPGNLLGCIQRGYFFPTEFFELSWLCRGLEAVGMSNAK</sequence>
<comment type="caution">
    <text evidence="1">The sequence shown here is derived from an EMBL/GenBank/DDBJ whole genome shotgun (WGS) entry which is preliminary data.</text>
</comment>
<keyword evidence="2" id="KW-1185">Reference proteome</keyword>
<proteinExistence type="predicted"/>
<dbReference type="Proteomes" id="UP001234178">
    <property type="component" value="Unassembled WGS sequence"/>
</dbReference>
<evidence type="ECO:0000313" key="1">
    <source>
        <dbReference type="EMBL" id="KAK4014567.1"/>
    </source>
</evidence>
<evidence type="ECO:0000313" key="2">
    <source>
        <dbReference type="Proteomes" id="UP001234178"/>
    </source>
</evidence>
<gene>
    <name evidence="1" type="ORF">OUZ56_027089</name>
</gene>
<protein>
    <submittedName>
        <fullName evidence="1">Uncharacterized protein</fullName>
    </submittedName>
</protein>
<dbReference type="EMBL" id="JAOYFB010000004">
    <property type="protein sequence ID" value="KAK4014567.1"/>
    <property type="molecule type" value="Genomic_DNA"/>
</dbReference>
<accession>A0ABQ9ZNR1</accession>
<organism evidence="1 2">
    <name type="scientific">Daphnia magna</name>
    <dbReference type="NCBI Taxonomy" id="35525"/>
    <lineage>
        <taxon>Eukaryota</taxon>
        <taxon>Metazoa</taxon>
        <taxon>Ecdysozoa</taxon>
        <taxon>Arthropoda</taxon>
        <taxon>Crustacea</taxon>
        <taxon>Branchiopoda</taxon>
        <taxon>Diplostraca</taxon>
        <taxon>Cladocera</taxon>
        <taxon>Anomopoda</taxon>
        <taxon>Daphniidae</taxon>
        <taxon>Daphnia</taxon>
    </lineage>
</organism>
<reference evidence="1 2" key="1">
    <citation type="journal article" date="2023" name="Nucleic Acids Res.">
        <title>The hologenome of Daphnia magna reveals possible DNA methylation and microbiome-mediated evolution of the host genome.</title>
        <authorList>
            <person name="Chaturvedi A."/>
            <person name="Li X."/>
            <person name="Dhandapani V."/>
            <person name="Marshall H."/>
            <person name="Kissane S."/>
            <person name="Cuenca-Cambronero M."/>
            <person name="Asole G."/>
            <person name="Calvet F."/>
            <person name="Ruiz-Romero M."/>
            <person name="Marangio P."/>
            <person name="Guigo R."/>
            <person name="Rago D."/>
            <person name="Mirbahai L."/>
            <person name="Eastwood N."/>
            <person name="Colbourne J.K."/>
            <person name="Zhou J."/>
            <person name="Mallon E."/>
            <person name="Orsini L."/>
        </authorList>
    </citation>
    <scope>NUCLEOTIDE SEQUENCE [LARGE SCALE GENOMIC DNA]</scope>
    <source>
        <strain evidence="1">LRV0_1</strain>
    </source>
</reference>
<name>A0ABQ9ZNR1_9CRUS</name>